<evidence type="ECO:0000313" key="1">
    <source>
        <dbReference type="EMBL" id="MBZ5714909.1"/>
    </source>
</evidence>
<gene>
    <name evidence="1" type="ORF">K7C98_37225</name>
</gene>
<dbReference type="RefSeq" id="WP_224196641.1">
    <property type="nucleotide sequence ID" value="NZ_JAIRAU010000052.1"/>
</dbReference>
<dbReference type="PANTHER" id="PTHR37943:SF1">
    <property type="entry name" value="PROTEIN VES"/>
    <property type="match status" value="1"/>
</dbReference>
<comment type="caution">
    <text evidence="1">The sequence shown here is derived from an EMBL/GenBank/DDBJ whole genome shotgun (WGS) entry which is preliminary data.</text>
</comment>
<dbReference type="SUPFAM" id="SSF51182">
    <property type="entry name" value="RmlC-like cupins"/>
    <property type="match status" value="1"/>
</dbReference>
<keyword evidence="2" id="KW-1185">Reference proteome</keyword>
<dbReference type="InterPro" id="IPR010282">
    <property type="entry name" value="Uncharacterised_HutD/Ves"/>
</dbReference>
<dbReference type="InterPro" id="IPR011051">
    <property type="entry name" value="RmlC_Cupin_sf"/>
</dbReference>
<dbReference type="Gene3D" id="2.60.120.10">
    <property type="entry name" value="Jelly Rolls"/>
    <property type="match status" value="1"/>
</dbReference>
<dbReference type="CDD" id="cd20293">
    <property type="entry name" value="cupin_HutD_N"/>
    <property type="match status" value="1"/>
</dbReference>
<accession>A0ABS7U3A3</accession>
<protein>
    <submittedName>
        <fullName evidence="1">HutD family protein</fullName>
    </submittedName>
</protein>
<dbReference type="InterPro" id="IPR014710">
    <property type="entry name" value="RmlC-like_jellyroll"/>
</dbReference>
<dbReference type="Pfam" id="PF05962">
    <property type="entry name" value="HutD"/>
    <property type="match status" value="1"/>
</dbReference>
<organism evidence="1 2">
    <name type="scientific">Nannocystis pusilla</name>
    <dbReference type="NCBI Taxonomy" id="889268"/>
    <lineage>
        <taxon>Bacteria</taxon>
        <taxon>Pseudomonadati</taxon>
        <taxon>Myxococcota</taxon>
        <taxon>Polyangia</taxon>
        <taxon>Nannocystales</taxon>
        <taxon>Nannocystaceae</taxon>
        <taxon>Nannocystis</taxon>
    </lineage>
</organism>
<reference evidence="1" key="1">
    <citation type="submission" date="2021-08" db="EMBL/GenBank/DDBJ databases">
        <authorList>
            <person name="Stevens D.C."/>
        </authorList>
    </citation>
    <scope>NUCLEOTIDE SEQUENCE</scope>
    <source>
        <strain evidence="1">DSM 53165</strain>
    </source>
</reference>
<name>A0ABS7U3A3_9BACT</name>
<proteinExistence type="predicted"/>
<evidence type="ECO:0000313" key="2">
    <source>
        <dbReference type="Proteomes" id="UP001139031"/>
    </source>
</evidence>
<dbReference type="EMBL" id="JAIRAU010000052">
    <property type="protein sequence ID" value="MBZ5714909.1"/>
    <property type="molecule type" value="Genomic_DNA"/>
</dbReference>
<sequence>MNSPDPQPAVVLVPRAAQRRVRWKNDLGWTTELAVRPDGASEFDWRVSIAEVDADCTFSNFPGIDRSVLVLSGPGFDLHVDGEPPAPLRLGGPAHAFSGDRTTSCTLVGGPTRDFNVMTRRGRVRHSLFIAQAPTTLERAPGLGWVVYVERGAVTLAEVRAEAGECAVLEPVSEDIPPIALSGEAALVLVRLHVDSHHSAG</sequence>
<dbReference type="Proteomes" id="UP001139031">
    <property type="component" value="Unassembled WGS sequence"/>
</dbReference>
<dbReference type="PANTHER" id="PTHR37943">
    <property type="entry name" value="PROTEIN VES"/>
    <property type="match status" value="1"/>
</dbReference>